<dbReference type="Proteomes" id="UP001642464">
    <property type="component" value="Unassembled WGS sequence"/>
</dbReference>
<dbReference type="InterPro" id="IPR036249">
    <property type="entry name" value="Thioredoxin-like_sf"/>
</dbReference>
<sequence>MGLLLLGAAAYFVATGLQALILDMPWIGRQLHWWAAAVFVAIGCLWLALRTMQITKSVPKRGVFGLLGVAVAAGAVLFAYDVTNSAKADYLEREARIAEASSSAGGAILTSTWVDYSPELLARAREEGYVVVLDFTADWCINCKALEEQVLGTEPVRARLRDEDVVMMKADLTSTRQPGWELMKQLNQKAPPVLAIYGPGIEGDTPWLANTYTSGIVMEAISLGKGDDSGRDIAQAN</sequence>
<name>A0ABP0NA07_9DINO</name>
<protein>
    <submittedName>
        <fullName evidence="2">Thiol:disulfide interchange protein DsbD (Protein-disulfide reductase) (Disulfide reductase)</fullName>
    </submittedName>
</protein>
<organism evidence="2 3">
    <name type="scientific">Durusdinium trenchii</name>
    <dbReference type="NCBI Taxonomy" id="1381693"/>
    <lineage>
        <taxon>Eukaryota</taxon>
        <taxon>Sar</taxon>
        <taxon>Alveolata</taxon>
        <taxon>Dinophyceae</taxon>
        <taxon>Suessiales</taxon>
        <taxon>Symbiodiniaceae</taxon>
        <taxon>Durusdinium</taxon>
    </lineage>
</organism>
<evidence type="ECO:0000313" key="2">
    <source>
        <dbReference type="EMBL" id="CAK9060308.1"/>
    </source>
</evidence>
<evidence type="ECO:0000256" key="1">
    <source>
        <dbReference type="SAM" id="Phobius"/>
    </source>
</evidence>
<dbReference type="PANTHER" id="PTHR32234">
    <property type="entry name" value="THIOL:DISULFIDE INTERCHANGE PROTEIN DSBD"/>
    <property type="match status" value="1"/>
</dbReference>
<dbReference type="Pfam" id="PF13899">
    <property type="entry name" value="Thioredoxin_7"/>
    <property type="match status" value="1"/>
</dbReference>
<proteinExistence type="predicted"/>
<keyword evidence="3" id="KW-1185">Reference proteome</keyword>
<keyword evidence="1" id="KW-0472">Membrane</keyword>
<comment type="caution">
    <text evidence="2">The sequence shown here is derived from an EMBL/GenBank/DDBJ whole genome shotgun (WGS) entry which is preliminary data.</text>
</comment>
<keyword evidence="1" id="KW-0812">Transmembrane</keyword>
<feature type="transmembrane region" description="Helical" evidence="1">
    <location>
        <begin position="61"/>
        <end position="80"/>
    </location>
</feature>
<evidence type="ECO:0000313" key="3">
    <source>
        <dbReference type="Proteomes" id="UP001642464"/>
    </source>
</evidence>
<gene>
    <name evidence="2" type="ORF">SCF082_LOCUS31789</name>
</gene>
<feature type="transmembrane region" description="Helical" evidence="1">
    <location>
        <begin position="29"/>
        <end position="49"/>
    </location>
</feature>
<reference evidence="2 3" key="1">
    <citation type="submission" date="2024-02" db="EMBL/GenBank/DDBJ databases">
        <authorList>
            <person name="Chen Y."/>
            <person name="Shah S."/>
            <person name="Dougan E. K."/>
            <person name="Thang M."/>
            <person name="Chan C."/>
        </authorList>
    </citation>
    <scope>NUCLEOTIDE SEQUENCE [LARGE SCALE GENOMIC DNA]</scope>
</reference>
<accession>A0ABP0NA07</accession>
<dbReference type="SUPFAM" id="SSF52833">
    <property type="entry name" value="Thioredoxin-like"/>
    <property type="match status" value="1"/>
</dbReference>
<dbReference type="EMBL" id="CAXAMM010027143">
    <property type="protein sequence ID" value="CAK9060308.1"/>
    <property type="molecule type" value="Genomic_DNA"/>
</dbReference>
<keyword evidence="1" id="KW-1133">Transmembrane helix</keyword>
<dbReference type="Gene3D" id="3.40.30.10">
    <property type="entry name" value="Glutaredoxin"/>
    <property type="match status" value="1"/>
</dbReference>